<evidence type="ECO:0000313" key="7">
    <source>
        <dbReference type="EMBL" id="KAF4460283.1"/>
    </source>
</evidence>
<dbReference type="FunFam" id="1.10.472.10:FF:000010">
    <property type="entry name" value="G1/S-specific cyclin Cln1"/>
    <property type="match status" value="1"/>
</dbReference>
<dbReference type="SUPFAM" id="SSF47954">
    <property type="entry name" value="Cyclin-like"/>
    <property type="match status" value="2"/>
</dbReference>
<evidence type="ECO:0000259" key="6">
    <source>
        <dbReference type="SMART" id="SM00385"/>
    </source>
</evidence>
<comment type="caution">
    <text evidence="7">The sequence shown here is derived from an EMBL/GenBank/DDBJ whole genome shotgun (WGS) entry which is preliminary data.</text>
</comment>
<dbReference type="InterPro" id="IPR013763">
    <property type="entry name" value="Cyclin-like_dom"/>
</dbReference>
<dbReference type="Pfam" id="PF00134">
    <property type="entry name" value="Cyclin_N"/>
    <property type="match status" value="1"/>
</dbReference>
<dbReference type="Gene3D" id="1.10.472.10">
    <property type="entry name" value="Cyclin-like"/>
    <property type="match status" value="2"/>
</dbReference>
<dbReference type="OrthoDB" id="5590282at2759"/>
<dbReference type="PROSITE" id="PS00292">
    <property type="entry name" value="CYCLINS"/>
    <property type="match status" value="1"/>
</dbReference>
<name>A0A8H4L2F4_9HYPO</name>
<dbReference type="EMBL" id="JAADYS010001977">
    <property type="protein sequence ID" value="KAF4460283.1"/>
    <property type="molecule type" value="Genomic_DNA"/>
</dbReference>
<comment type="similarity">
    <text evidence="1 5">Belongs to the cyclin family.</text>
</comment>
<dbReference type="InterPro" id="IPR048258">
    <property type="entry name" value="Cyclins_cyclin-box"/>
</dbReference>
<evidence type="ECO:0000256" key="4">
    <source>
        <dbReference type="ARBA" id="ARBA00023306"/>
    </source>
</evidence>
<dbReference type="SMART" id="SM00385">
    <property type="entry name" value="CYCLIN"/>
    <property type="match status" value="1"/>
</dbReference>
<dbReference type="InterPro" id="IPR039361">
    <property type="entry name" value="Cyclin"/>
</dbReference>
<dbReference type="CDD" id="cd20537">
    <property type="entry name" value="CYCLIN_CCNO-like_rpt2"/>
    <property type="match status" value="1"/>
</dbReference>
<dbReference type="InterPro" id="IPR036915">
    <property type="entry name" value="Cyclin-like_sf"/>
</dbReference>
<keyword evidence="4" id="KW-0131">Cell cycle</keyword>
<keyword evidence="8" id="KW-1185">Reference proteome</keyword>
<dbReference type="GO" id="GO:0016538">
    <property type="term" value="F:cyclin-dependent protein serine/threonine kinase regulator activity"/>
    <property type="evidence" value="ECO:0007669"/>
    <property type="project" value="UniProtKB-ARBA"/>
</dbReference>
<dbReference type="InterPro" id="IPR006671">
    <property type="entry name" value="Cyclin_N"/>
</dbReference>
<reference evidence="7 8" key="1">
    <citation type="submission" date="2020-01" db="EMBL/GenBank/DDBJ databases">
        <title>Identification and distribution of gene clusters putatively required for synthesis of sphingolipid metabolism inhibitors in phylogenetically diverse species of the filamentous fungus Fusarium.</title>
        <authorList>
            <person name="Kim H.-S."/>
            <person name="Busman M."/>
            <person name="Brown D.W."/>
            <person name="Divon H."/>
            <person name="Uhlig S."/>
            <person name="Proctor R.H."/>
        </authorList>
    </citation>
    <scope>NUCLEOTIDE SEQUENCE [LARGE SCALE GENOMIC DNA]</scope>
    <source>
        <strain evidence="7 8">NRRL 20459</strain>
    </source>
</reference>
<protein>
    <submittedName>
        <fullName evidence="7">Cyclin domain-containing</fullName>
    </submittedName>
</protein>
<dbReference type="Pfam" id="PF02984">
    <property type="entry name" value="Cyclin_C"/>
    <property type="match status" value="1"/>
</dbReference>
<keyword evidence="2" id="KW-0132">Cell division</keyword>
<dbReference type="CDD" id="cd20559">
    <property type="entry name" value="CYCLIN_ScCLN_like"/>
    <property type="match status" value="1"/>
</dbReference>
<feature type="domain" description="Cyclin-like" evidence="6">
    <location>
        <begin position="86"/>
        <end position="172"/>
    </location>
</feature>
<evidence type="ECO:0000313" key="8">
    <source>
        <dbReference type="Proteomes" id="UP000554235"/>
    </source>
</evidence>
<dbReference type="InterPro" id="IPR004367">
    <property type="entry name" value="Cyclin_C-dom"/>
</dbReference>
<evidence type="ECO:0000256" key="2">
    <source>
        <dbReference type="ARBA" id="ARBA00022618"/>
    </source>
</evidence>
<dbReference type="Proteomes" id="UP000554235">
    <property type="component" value="Unassembled WGS sequence"/>
</dbReference>
<dbReference type="GO" id="GO:0051726">
    <property type="term" value="P:regulation of cell cycle"/>
    <property type="evidence" value="ECO:0007669"/>
    <property type="project" value="UniProtKB-ARBA"/>
</dbReference>
<evidence type="ECO:0000256" key="1">
    <source>
        <dbReference type="ARBA" id="ARBA00008742"/>
    </source>
</evidence>
<dbReference type="PANTHER" id="PTHR10177">
    <property type="entry name" value="CYCLINS"/>
    <property type="match status" value="1"/>
</dbReference>
<organism evidence="7 8">
    <name type="scientific">Fusarium albosuccineum</name>
    <dbReference type="NCBI Taxonomy" id="1237068"/>
    <lineage>
        <taxon>Eukaryota</taxon>
        <taxon>Fungi</taxon>
        <taxon>Dikarya</taxon>
        <taxon>Ascomycota</taxon>
        <taxon>Pezizomycotina</taxon>
        <taxon>Sordariomycetes</taxon>
        <taxon>Hypocreomycetidae</taxon>
        <taxon>Hypocreales</taxon>
        <taxon>Nectriaceae</taxon>
        <taxon>Fusarium</taxon>
        <taxon>Fusarium decemcellulare species complex</taxon>
    </lineage>
</organism>
<accession>A0A8H4L2F4</accession>
<keyword evidence="3 5" id="KW-0195">Cyclin</keyword>
<evidence type="ECO:0000256" key="3">
    <source>
        <dbReference type="ARBA" id="ARBA00023127"/>
    </source>
</evidence>
<dbReference type="GO" id="GO:0044843">
    <property type="term" value="P:cell cycle G1/S phase transition"/>
    <property type="evidence" value="ECO:0007669"/>
    <property type="project" value="UniProtKB-ARBA"/>
</dbReference>
<sequence>MLYDKPPTRIQSHENSLRLKPLDHYTVAARQLQGKITGELSRLTADEYLDDVIRHMHTMEEETLPDTLLIDMQWELEWSMRPYLIDFIVEAHNALALRAETLFLTVNLVDRYCSRRVVYKQHYQLVGCAALLIAAKYGDDKDRVPRIHELRDMCCGFYDAEMFIQMEMHILNAVSWVLGHPTVVSFLQLMETEEAEGQEIEHMAVFICEITLYHRDFVSTKASIKARVILALARAILGTGRLIDGDWGRAEKETLSALFLHIHNPSSAVTRRYSGSDLSRVAQKLANFLAG</sequence>
<proteinExistence type="inferred from homology"/>
<dbReference type="GO" id="GO:0051301">
    <property type="term" value="P:cell division"/>
    <property type="evidence" value="ECO:0007669"/>
    <property type="project" value="UniProtKB-KW"/>
</dbReference>
<evidence type="ECO:0000256" key="5">
    <source>
        <dbReference type="RuleBase" id="RU000383"/>
    </source>
</evidence>
<gene>
    <name evidence="7" type="ORF">FALBO_12934</name>
</gene>
<dbReference type="AlphaFoldDB" id="A0A8H4L2F4"/>